<dbReference type="SUPFAM" id="SSF47954">
    <property type="entry name" value="Cyclin-like"/>
    <property type="match status" value="1"/>
</dbReference>
<dbReference type="Pfam" id="PF00069">
    <property type="entry name" value="Pkinase"/>
    <property type="match status" value="1"/>
</dbReference>
<dbReference type="SMART" id="SM00220">
    <property type="entry name" value="S_TKc"/>
    <property type="match status" value="1"/>
</dbReference>
<evidence type="ECO:0000256" key="1">
    <source>
        <dbReference type="ARBA" id="ARBA00022741"/>
    </source>
</evidence>
<dbReference type="InterPro" id="IPR008271">
    <property type="entry name" value="Ser/Thr_kinase_AS"/>
</dbReference>
<feature type="domain" description="Protein kinase" evidence="3">
    <location>
        <begin position="1"/>
        <end position="303"/>
    </location>
</feature>
<dbReference type="Gene3D" id="1.10.472.10">
    <property type="entry name" value="Cyclin-like"/>
    <property type="match status" value="1"/>
</dbReference>
<dbReference type="PROSITE" id="PS00108">
    <property type="entry name" value="PROTEIN_KINASE_ST"/>
    <property type="match status" value="1"/>
</dbReference>
<dbReference type="GeneID" id="35382103"/>
<keyword evidence="4" id="KW-0418">Kinase</keyword>
<dbReference type="Gene3D" id="1.10.510.10">
    <property type="entry name" value="Transferase(Phosphotransferase) domain 1"/>
    <property type="match status" value="2"/>
</dbReference>
<dbReference type="InterPro" id="IPR050117">
    <property type="entry name" value="MAPK"/>
</dbReference>
<dbReference type="InterPro" id="IPR011009">
    <property type="entry name" value="Kinase-like_dom_sf"/>
</dbReference>
<evidence type="ECO:0000313" key="5">
    <source>
        <dbReference type="Proteomes" id="UP000236316"/>
    </source>
</evidence>
<dbReference type="PANTHER" id="PTHR24055">
    <property type="entry name" value="MITOGEN-ACTIVATED PROTEIN KINASE"/>
    <property type="match status" value="1"/>
</dbReference>
<dbReference type="PROSITE" id="PS50011">
    <property type="entry name" value="PROTEIN_KINASE_DOM"/>
    <property type="match status" value="1"/>
</dbReference>
<dbReference type="KEGG" id="vg:35382103"/>
<dbReference type="GO" id="GO:0004672">
    <property type="term" value="F:protein kinase activity"/>
    <property type="evidence" value="ECO:0007669"/>
    <property type="project" value="InterPro"/>
</dbReference>
<dbReference type="InterPro" id="IPR036915">
    <property type="entry name" value="Cyclin-like_sf"/>
</dbReference>
<proteinExistence type="predicted"/>
<keyword evidence="4" id="KW-0808">Transferase</keyword>
<dbReference type="EMBL" id="LT906555">
    <property type="protein sequence ID" value="SNW62231.1"/>
    <property type="molecule type" value="Genomic_DNA"/>
</dbReference>
<dbReference type="OrthoDB" id="8955at10239"/>
<organism evidence="4">
    <name type="scientific">Orpheovirus IHUMI-LCC2</name>
    <dbReference type="NCBI Taxonomy" id="2023057"/>
    <lineage>
        <taxon>Viruses</taxon>
        <taxon>Varidnaviria</taxon>
        <taxon>Bamfordvirae</taxon>
        <taxon>Nucleocytoviricota</taxon>
        <taxon>Megaviricetes</taxon>
        <taxon>Pimascovirales</taxon>
        <taxon>Ocovirineae</taxon>
        <taxon>Orpheoviridae</taxon>
        <taxon>Alphaorpheovirus</taxon>
        <taxon>Alphaorpheovirus massiliense</taxon>
    </lineage>
</organism>
<keyword evidence="5" id="KW-1185">Reference proteome</keyword>
<keyword evidence="1" id="KW-0547">Nucleotide-binding</keyword>
<sequence length="523" mass="61306">MVTNRKGNICTKSSDESRIFIREITNLNICQHPNIIPILDVFIENKSYNFDMPCVPYNLFDYINQKGEQRGIQKRNLKTFEKSEYKIQDRFRNRSLPTVISKDRNITYTGLDDEETIYYATLILKAINHCHRLGIWHRDLKPENILVNGKDLYVIDFGLSLDSRRTKGYSDTDIQTIWYRSPEVFLNNRFYDEKIDEWSIGCIIAEMINGNRLFDFIHEAYNWDQESAILDGIFYMLGTPSVDELTYISQTNYDNMSKYNIYPGSDISKFLKTNNSALINVCRGLLQINSDNRLSCAEAYYILTGEEISRTPISRMYSNIRPDVNYNSNINLNQRRVIIERMFEIRNAILLQYDTILNSIVIFDKISSMNVLTSKNIELYIIVSMFISSSLNSDMVNEARDYLGLINNAYTIEQFDSVLSEILKLLNCNVSFITISDIFISRSDISIIYPIFIFLLSSPLTFDYTWDLINKLLVQYKDLIKNPKDFDSIFIDNRDIFKTLLDPMIDSKYMKSYKNVYYTLHKF</sequence>
<name>A0A2I2L3Z3_9VIRU</name>
<keyword evidence="2" id="KW-0067">ATP-binding</keyword>
<dbReference type="InterPro" id="IPR000719">
    <property type="entry name" value="Prot_kinase_dom"/>
</dbReference>
<dbReference type="GO" id="GO:0005524">
    <property type="term" value="F:ATP binding"/>
    <property type="evidence" value="ECO:0007669"/>
    <property type="project" value="UniProtKB-KW"/>
</dbReference>
<accession>A0A2I2L3Z3</accession>
<protein>
    <submittedName>
        <fullName evidence="4">Protein kinase</fullName>
    </submittedName>
</protein>
<dbReference type="Pfam" id="PF00134">
    <property type="entry name" value="Cyclin_N"/>
    <property type="match status" value="1"/>
</dbReference>
<dbReference type="InterPro" id="IPR006671">
    <property type="entry name" value="Cyclin_N"/>
</dbReference>
<reference evidence="4" key="1">
    <citation type="submission" date="2017-08" db="EMBL/GenBank/DDBJ databases">
        <authorList>
            <consortium name="Urmite Genomes"/>
        </authorList>
    </citation>
    <scope>NUCLEOTIDE SEQUENCE [LARGE SCALE GENOMIC DNA]</scope>
    <source>
        <strain evidence="4">IHUMI-LCC2</strain>
    </source>
</reference>
<gene>
    <name evidence="4" type="ORF">ORPV_327</name>
</gene>
<evidence type="ECO:0000256" key="2">
    <source>
        <dbReference type="ARBA" id="ARBA00022840"/>
    </source>
</evidence>
<dbReference type="SUPFAM" id="SSF56112">
    <property type="entry name" value="Protein kinase-like (PK-like)"/>
    <property type="match status" value="1"/>
</dbReference>
<evidence type="ECO:0000313" key="4">
    <source>
        <dbReference type="EMBL" id="SNW62231.1"/>
    </source>
</evidence>
<dbReference type="Proteomes" id="UP000236316">
    <property type="component" value="Segment"/>
</dbReference>
<evidence type="ECO:0000259" key="3">
    <source>
        <dbReference type="PROSITE" id="PS50011"/>
    </source>
</evidence>
<dbReference type="RefSeq" id="YP_009448533.1">
    <property type="nucleotide sequence ID" value="NC_036594.1"/>
</dbReference>